<protein>
    <submittedName>
        <fullName evidence="1">Uncharacterized protein</fullName>
    </submittedName>
</protein>
<dbReference type="EMBL" id="CM042026">
    <property type="protein sequence ID" value="KAI3804676.1"/>
    <property type="molecule type" value="Genomic_DNA"/>
</dbReference>
<organism evidence="1 2">
    <name type="scientific">Smallanthus sonchifolius</name>
    <dbReference type="NCBI Taxonomy" id="185202"/>
    <lineage>
        <taxon>Eukaryota</taxon>
        <taxon>Viridiplantae</taxon>
        <taxon>Streptophyta</taxon>
        <taxon>Embryophyta</taxon>
        <taxon>Tracheophyta</taxon>
        <taxon>Spermatophyta</taxon>
        <taxon>Magnoliopsida</taxon>
        <taxon>eudicotyledons</taxon>
        <taxon>Gunneridae</taxon>
        <taxon>Pentapetalae</taxon>
        <taxon>asterids</taxon>
        <taxon>campanulids</taxon>
        <taxon>Asterales</taxon>
        <taxon>Asteraceae</taxon>
        <taxon>Asteroideae</taxon>
        <taxon>Heliantheae alliance</taxon>
        <taxon>Millerieae</taxon>
        <taxon>Smallanthus</taxon>
    </lineage>
</organism>
<proteinExistence type="predicted"/>
<evidence type="ECO:0000313" key="1">
    <source>
        <dbReference type="EMBL" id="KAI3804676.1"/>
    </source>
</evidence>
<evidence type="ECO:0000313" key="2">
    <source>
        <dbReference type="Proteomes" id="UP001056120"/>
    </source>
</evidence>
<sequence length="169" mass="18764">MKYDGFEEQRTNPCEFGSVFGRKAEGSSAEPIATLAKDDTSRQKMEAAYETLQVDQGYVLYIPGSDQTISDFTYAENVAHALICAEATLTTRMLIVSGKSADRHQISCCGCTVDCFSHKMDGFKYNSRDLKHVSVHNTVQILSHTTTYNCFAAERHIQYPPIVSLGVSF</sequence>
<accession>A0ACB9IB09</accession>
<reference evidence="2" key="1">
    <citation type="journal article" date="2022" name="Mol. Ecol. Resour.">
        <title>The genomes of chicory, endive, great burdock and yacon provide insights into Asteraceae palaeo-polyploidization history and plant inulin production.</title>
        <authorList>
            <person name="Fan W."/>
            <person name="Wang S."/>
            <person name="Wang H."/>
            <person name="Wang A."/>
            <person name="Jiang F."/>
            <person name="Liu H."/>
            <person name="Zhao H."/>
            <person name="Xu D."/>
            <person name="Zhang Y."/>
        </authorList>
    </citation>
    <scope>NUCLEOTIDE SEQUENCE [LARGE SCALE GENOMIC DNA]</scope>
    <source>
        <strain evidence="2">cv. Yunnan</strain>
    </source>
</reference>
<name>A0ACB9IB09_9ASTR</name>
<dbReference type="Proteomes" id="UP001056120">
    <property type="component" value="Linkage Group LG09"/>
</dbReference>
<reference evidence="1 2" key="2">
    <citation type="journal article" date="2022" name="Mol. Ecol. Resour.">
        <title>The genomes of chicory, endive, great burdock and yacon provide insights into Asteraceae paleo-polyploidization history and plant inulin production.</title>
        <authorList>
            <person name="Fan W."/>
            <person name="Wang S."/>
            <person name="Wang H."/>
            <person name="Wang A."/>
            <person name="Jiang F."/>
            <person name="Liu H."/>
            <person name="Zhao H."/>
            <person name="Xu D."/>
            <person name="Zhang Y."/>
        </authorList>
    </citation>
    <scope>NUCLEOTIDE SEQUENCE [LARGE SCALE GENOMIC DNA]</scope>
    <source>
        <strain evidence="2">cv. Yunnan</strain>
        <tissue evidence="1">Leaves</tissue>
    </source>
</reference>
<gene>
    <name evidence="1" type="ORF">L1987_26400</name>
</gene>
<keyword evidence="2" id="KW-1185">Reference proteome</keyword>
<comment type="caution">
    <text evidence="1">The sequence shown here is derived from an EMBL/GenBank/DDBJ whole genome shotgun (WGS) entry which is preliminary data.</text>
</comment>